<dbReference type="PROSITE" id="PS50850">
    <property type="entry name" value="MFS"/>
    <property type="match status" value="1"/>
</dbReference>
<feature type="transmembrane region" description="Helical" evidence="6">
    <location>
        <begin position="400"/>
        <end position="418"/>
    </location>
</feature>
<dbReference type="InterPro" id="IPR005829">
    <property type="entry name" value="Sugar_transporter_CS"/>
</dbReference>
<keyword evidence="3 6" id="KW-0812">Transmembrane</keyword>
<gene>
    <name evidence="8" type="ORF">K444DRAFT_720675</name>
</gene>
<evidence type="ECO:0000256" key="5">
    <source>
        <dbReference type="ARBA" id="ARBA00023136"/>
    </source>
</evidence>
<dbReference type="Pfam" id="PF00083">
    <property type="entry name" value="Sugar_tr"/>
    <property type="match status" value="2"/>
</dbReference>
<accession>A0A2J6TDA1</accession>
<feature type="transmembrane region" description="Helical" evidence="6">
    <location>
        <begin position="147"/>
        <end position="164"/>
    </location>
</feature>
<keyword evidence="9" id="KW-1185">Reference proteome</keyword>
<comment type="similarity">
    <text evidence="2">Belongs to the major facilitator superfamily. Sugar transporter (TC 2.A.1.1) family.</text>
</comment>
<dbReference type="PROSITE" id="PS00216">
    <property type="entry name" value="SUGAR_TRANSPORT_1"/>
    <property type="match status" value="1"/>
</dbReference>
<evidence type="ECO:0000256" key="3">
    <source>
        <dbReference type="ARBA" id="ARBA00022692"/>
    </source>
</evidence>
<evidence type="ECO:0000313" key="9">
    <source>
        <dbReference type="Proteomes" id="UP000235371"/>
    </source>
</evidence>
<feature type="transmembrane region" description="Helical" evidence="6">
    <location>
        <begin position="365"/>
        <end position="388"/>
    </location>
</feature>
<evidence type="ECO:0000256" key="2">
    <source>
        <dbReference type="ARBA" id="ARBA00010992"/>
    </source>
</evidence>
<dbReference type="InterPro" id="IPR020846">
    <property type="entry name" value="MFS_dom"/>
</dbReference>
<name>A0A2J6TDA1_9HELO</name>
<dbReference type="PANTHER" id="PTHR48022">
    <property type="entry name" value="PLASTIDIC GLUCOSE TRANSPORTER 4"/>
    <property type="match status" value="1"/>
</dbReference>
<feature type="transmembrane region" description="Helical" evidence="6">
    <location>
        <begin position="108"/>
        <end position="127"/>
    </location>
</feature>
<dbReference type="SUPFAM" id="SSF103473">
    <property type="entry name" value="MFS general substrate transporter"/>
    <property type="match status" value="1"/>
</dbReference>
<feature type="domain" description="Major facilitator superfamily (MFS) profile" evidence="7">
    <location>
        <begin position="1"/>
        <end position="422"/>
    </location>
</feature>
<feature type="transmembrane region" description="Helical" evidence="6">
    <location>
        <begin position="248"/>
        <end position="265"/>
    </location>
</feature>
<dbReference type="GO" id="GO:0016020">
    <property type="term" value="C:membrane"/>
    <property type="evidence" value="ECO:0007669"/>
    <property type="project" value="UniProtKB-SubCell"/>
</dbReference>
<dbReference type="GeneID" id="36596562"/>
<keyword evidence="5 6" id="KW-0472">Membrane</keyword>
<organism evidence="8 9">
    <name type="scientific">Hyaloscypha bicolor E</name>
    <dbReference type="NCBI Taxonomy" id="1095630"/>
    <lineage>
        <taxon>Eukaryota</taxon>
        <taxon>Fungi</taxon>
        <taxon>Dikarya</taxon>
        <taxon>Ascomycota</taxon>
        <taxon>Pezizomycotina</taxon>
        <taxon>Leotiomycetes</taxon>
        <taxon>Helotiales</taxon>
        <taxon>Hyaloscyphaceae</taxon>
        <taxon>Hyaloscypha</taxon>
        <taxon>Hyaloscypha bicolor</taxon>
    </lineage>
</organism>
<feature type="transmembrane region" description="Helical" evidence="6">
    <location>
        <begin position="299"/>
        <end position="322"/>
    </location>
</feature>
<dbReference type="EMBL" id="KZ613787">
    <property type="protein sequence ID" value="PMD60991.1"/>
    <property type="molecule type" value="Genomic_DNA"/>
</dbReference>
<protein>
    <submittedName>
        <fullName evidence="8">General substrate transporter</fullName>
    </submittedName>
</protein>
<feature type="transmembrane region" description="Helical" evidence="6">
    <location>
        <begin position="328"/>
        <end position="353"/>
    </location>
</feature>
<dbReference type="Proteomes" id="UP000235371">
    <property type="component" value="Unassembled WGS sequence"/>
</dbReference>
<evidence type="ECO:0000313" key="8">
    <source>
        <dbReference type="EMBL" id="PMD60991.1"/>
    </source>
</evidence>
<reference evidence="8 9" key="1">
    <citation type="submission" date="2016-04" db="EMBL/GenBank/DDBJ databases">
        <title>A degradative enzymes factory behind the ericoid mycorrhizal symbiosis.</title>
        <authorList>
            <consortium name="DOE Joint Genome Institute"/>
            <person name="Martino E."/>
            <person name="Morin E."/>
            <person name="Grelet G."/>
            <person name="Kuo A."/>
            <person name="Kohler A."/>
            <person name="Daghino S."/>
            <person name="Barry K."/>
            <person name="Choi C."/>
            <person name="Cichocki N."/>
            <person name="Clum A."/>
            <person name="Copeland A."/>
            <person name="Hainaut M."/>
            <person name="Haridas S."/>
            <person name="Labutti K."/>
            <person name="Lindquist E."/>
            <person name="Lipzen A."/>
            <person name="Khouja H.-R."/>
            <person name="Murat C."/>
            <person name="Ohm R."/>
            <person name="Olson A."/>
            <person name="Spatafora J."/>
            <person name="Veneault-Fourrey C."/>
            <person name="Henrissat B."/>
            <person name="Grigoriev I."/>
            <person name="Martin F."/>
            <person name="Perotto S."/>
        </authorList>
    </citation>
    <scope>NUCLEOTIDE SEQUENCE [LARGE SCALE GENOMIC DNA]</scope>
    <source>
        <strain evidence="8 9">E</strain>
    </source>
</reference>
<feature type="transmembrane region" description="Helical" evidence="6">
    <location>
        <begin position="27"/>
        <end position="57"/>
    </location>
</feature>
<dbReference type="InterPro" id="IPR005828">
    <property type="entry name" value="MFS_sugar_transport-like"/>
</dbReference>
<evidence type="ECO:0000259" key="7">
    <source>
        <dbReference type="PROSITE" id="PS50850"/>
    </source>
</evidence>
<proteinExistence type="inferred from homology"/>
<dbReference type="OrthoDB" id="6612291at2759"/>
<dbReference type="PANTHER" id="PTHR48022:SF15">
    <property type="entry name" value="ALPHA-GLUCOSIDE TRANSPORTER, PUTATIVE (AFU_ORTHOLOGUE AFUA_5G00500)-RELATED"/>
    <property type="match status" value="1"/>
</dbReference>
<sequence length="435" mass="46958">MDASTEIVWTKVQPHLKWKVLAKQKRFLMWALYSSIGSMMLGFDFGVAGTCTAFPAFQKQFGEVYPSQASGYLIPARWQSGWAGASSAGSIVGEISVSYMLDTIGRKHTIAVGSLFTAIGIGMQIASTEWKLFLAGRFINEPPRTTKGQPLIGAVILIVIYPWYPESPYFLIKKGRMEQARKSLNKIHGSEDQTLIEAELARITDVVQFSDAIQEAAAAKGSLLAQCFQGPNLKRTLIATLPAAGQQLIGAAFVLGYVTYFLSLIGVKEYFTVSVVLYVVMLLSNFTAFVAIEKAGRRALLVPGIIALTLILLVMGICGCFTTSPALWIIIVCIFLWAIAYQLTIGAVGFAIGAEVSSPPLRSKVQGLVGVTQGVVGWVVGFVSPYMINPDAGALGGKVGFVFTGLGVPLCILFYFLMPETKGLSFEEACSVLQQ</sequence>
<dbReference type="RefSeq" id="XP_024737895.1">
    <property type="nucleotide sequence ID" value="XM_024888486.1"/>
</dbReference>
<evidence type="ECO:0000256" key="4">
    <source>
        <dbReference type="ARBA" id="ARBA00022989"/>
    </source>
</evidence>
<keyword evidence="4 6" id="KW-1133">Transmembrane helix</keyword>
<feature type="transmembrane region" description="Helical" evidence="6">
    <location>
        <begin position="271"/>
        <end position="292"/>
    </location>
</feature>
<dbReference type="Gene3D" id="1.20.1250.20">
    <property type="entry name" value="MFS general substrate transporter like domains"/>
    <property type="match status" value="2"/>
</dbReference>
<dbReference type="InterPro" id="IPR036259">
    <property type="entry name" value="MFS_trans_sf"/>
</dbReference>
<dbReference type="GO" id="GO:0005351">
    <property type="term" value="F:carbohydrate:proton symporter activity"/>
    <property type="evidence" value="ECO:0007669"/>
    <property type="project" value="TreeGrafter"/>
</dbReference>
<dbReference type="InterPro" id="IPR050360">
    <property type="entry name" value="MFS_Sugar_Transporters"/>
</dbReference>
<evidence type="ECO:0000256" key="6">
    <source>
        <dbReference type="SAM" id="Phobius"/>
    </source>
</evidence>
<evidence type="ECO:0000256" key="1">
    <source>
        <dbReference type="ARBA" id="ARBA00004141"/>
    </source>
</evidence>
<dbReference type="AlphaFoldDB" id="A0A2J6TDA1"/>
<comment type="subcellular location">
    <subcellularLocation>
        <location evidence="1">Membrane</location>
        <topology evidence="1">Multi-pass membrane protein</topology>
    </subcellularLocation>
</comment>
<dbReference type="InParanoid" id="A0A2J6TDA1"/>